<dbReference type="PANTHER" id="PTHR40980">
    <property type="entry name" value="PLUG DOMAIN-CONTAINING PROTEIN"/>
    <property type="match status" value="1"/>
</dbReference>
<reference evidence="7 8" key="1">
    <citation type="submission" date="2019-06" db="EMBL/GenBank/DDBJ databases">
        <title>A novel bacterium of genus Pontibacter, isolated from marine sediment.</title>
        <authorList>
            <person name="Huang H."/>
            <person name="Mo K."/>
            <person name="Hu Y."/>
        </authorList>
    </citation>
    <scope>NUCLEOTIDE SEQUENCE [LARGE SCALE GENOMIC DNA]</scope>
    <source>
        <strain evidence="7 8">HB172049</strain>
    </source>
</reference>
<keyword evidence="3" id="KW-0998">Cell outer membrane</keyword>
<keyword evidence="7" id="KW-0675">Receptor</keyword>
<dbReference type="InterPro" id="IPR041700">
    <property type="entry name" value="OMP_b-brl_3"/>
</dbReference>
<proteinExistence type="predicted"/>
<dbReference type="GO" id="GO:0030246">
    <property type="term" value="F:carbohydrate binding"/>
    <property type="evidence" value="ECO:0007669"/>
    <property type="project" value="InterPro"/>
</dbReference>
<dbReference type="Gene3D" id="2.40.170.20">
    <property type="entry name" value="TonB-dependent receptor, beta-barrel domain"/>
    <property type="match status" value="1"/>
</dbReference>
<feature type="region of interest" description="Disordered" evidence="4">
    <location>
        <begin position="785"/>
        <end position="804"/>
    </location>
</feature>
<evidence type="ECO:0000256" key="3">
    <source>
        <dbReference type="ARBA" id="ARBA00023237"/>
    </source>
</evidence>
<evidence type="ECO:0000256" key="1">
    <source>
        <dbReference type="ARBA" id="ARBA00004442"/>
    </source>
</evidence>
<feature type="compositionally biased region" description="Basic and acidic residues" evidence="4">
    <location>
        <begin position="793"/>
        <end position="804"/>
    </location>
</feature>
<dbReference type="Gene3D" id="2.60.40.1120">
    <property type="entry name" value="Carboxypeptidase-like, regulatory domain"/>
    <property type="match status" value="1"/>
</dbReference>
<dbReference type="Gene3D" id="2.170.130.10">
    <property type="entry name" value="TonB-dependent receptor, plug domain"/>
    <property type="match status" value="1"/>
</dbReference>
<organism evidence="7 8">
    <name type="scientific">Pontibacter mangrovi</name>
    <dbReference type="NCBI Taxonomy" id="2589816"/>
    <lineage>
        <taxon>Bacteria</taxon>
        <taxon>Pseudomonadati</taxon>
        <taxon>Bacteroidota</taxon>
        <taxon>Cytophagia</taxon>
        <taxon>Cytophagales</taxon>
        <taxon>Hymenobacteraceae</taxon>
        <taxon>Pontibacter</taxon>
    </lineage>
</organism>
<evidence type="ECO:0000256" key="2">
    <source>
        <dbReference type="ARBA" id="ARBA00023136"/>
    </source>
</evidence>
<dbReference type="RefSeq" id="WP_140623440.1">
    <property type="nucleotide sequence ID" value="NZ_VFRQ01000013.1"/>
</dbReference>
<feature type="chain" id="PRO_5021472951" evidence="5">
    <location>
        <begin position="20"/>
        <end position="804"/>
    </location>
</feature>
<keyword evidence="5" id="KW-0732">Signal</keyword>
<dbReference type="PANTHER" id="PTHR40980:SF4">
    <property type="entry name" value="TONB-DEPENDENT RECEPTOR-LIKE BETA-BARREL DOMAIN-CONTAINING PROTEIN"/>
    <property type="match status" value="1"/>
</dbReference>
<dbReference type="InterPro" id="IPR036942">
    <property type="entry name" value="Beta-barrel_TonB_sf"/>
</dbReference>
<dbReference type="InterPro" id="IPR037066">
    <property type="entry name" value="Plug_dom_sf"/>
</dbReference>
<keyword evidence="2" id="KW-0472">Membrane</keyword>
<dbReference type="Pfam" id="PF14905">
    <property type="entry name" value="OMP_b-brl_3"/>
    <property type="match status" value="1"/>
</dbReference>
<accession>A0A501VXF2</accession>
<dbReference type="OrthoDB" id="8764943at2"/>
<comment type="caution">
    <text evidence="7">The sequence shown here is derived from an EMBL/GenBank/DDBJ whole genome shotgun (WGS) entry which is preliminary data.</text>
</comment>
<name>A0A501VXF2_9BACT</name>
<dbReference type="EMBL" id="VFRQ01000013">
    <property type="protein sequence ID" value="TPE42403.1"/>
    <property type="molecule type" value="Genomic_DNA"/>
</dbReference>
<gene>
    <name evidence="7" type="ORF">FJM65_18435</name>
</gene>
<evidence type="ECO:0000256" key="4">
    <source>
        <dbReference type="SAM" id="MobiDB-lite"/>
    </source>
</evidence>
<dbReference type="Pfam" id="PF13620">
    <property type="entry name" value="CarboxypepD_reg"/>
    <property type="match status" value="1"/>
</dbReference>
<evidence type="ECO:0000256" key="5">
    <source>
        <dbReference type="SAM" id="SignalP"/>
    </source>
</evidence>
<comment type="subcellular location">
    <subcellularLocation>
        <location evidence="1">Cell outer membrane</location>
    </subcellularLocation>
</comment>
<dbReference type="Proteomes" id="UP000316727">
    <property type="component" value="Unassembled WGS sequence"/>
</dbReference>
<dbReference type="GO" id="GO:0009279">
    <property type="term" value="C:cell outer membrane"/>
    <property type="evidence" value="ECO:0007669"/>
    <property type="project" value="UniProtKB-SubCell"/>
</dbReference>
<keyword evidence="8" id="KW-1185">Reference proteome</keyword>
<dbReference type="SUPFAM" id="SSF49452">
    <property type="entry name" value="Starch-binding domain-like"/>
    <property type="match status" value="1"/>
</dbReference>
<evidence type="ECO:0000259" key="6">
    <source>
        <dbReference type="Pfam" id="PF14905"/>
    </source>
</evidence>
<feature type="domain" description="Outer membrane protein beta-barrel" evidence="6">
    <location>
        <begin position="376"/>
        <end position="778"/>
    </location>
</feature>
<dbReference type="SUPFAM" id="SSF56935">
    <property type="entry name" value="Porins"/>
    <property type="match status" value="1"/>
</dbReference>
<evidence type="ECO:0000313" key="7">
    <source>
        <dbReference type="EMBL" id="TPE42403.1"/>
    </source>
</evidence>
<protein>
    <submittedName>
        <fullName evidence="7">TonB-dependent receptor</fullName>
    </submittedName>
</protein>
<feature type="signal peptide" evidence="5">
    <location>
        <begin position="1"/>
        <end position="19"/>
    </location>
</feature>
<dbReference type="InterPro" id="IPR013784">
    <property type="entry name" value="Carb-bd-like_fold"/>
</dbReference>
<sequence length="804" mass="89283">MKLLFATGLCCLLACRAFAQLTGSLQDQGGNALSYASVNLLQLPDSTGVSGTLTAQDGSFSIPPPASGTYTLRVSMVGYGIQHTGSFTVGSGAFCKDFGTLTLQAHAHALQEVSVTALQAAMTLEADKLVVRVAQTPLAAGGTAYEVLGKVPGVLVDPNGNIQLHGRTGVDVLLDGRRTYLSGKELQHLLEAVSAENVQTIEVMANPSARYDAAGSAGLINITLKQNTQRGMSGSLHAGYQYNGASGYNSGLNLNYKKGRWSSFLAADMARRPRLREGVMVREFHAGGADATFRQGRDETLTMLSPALRLGTERELTPHHRLGTVLHLGRNSMDRAFYSGTDLQDRKRGTHTFIEAGNFNDNRQQNASVNLYYEGRLDTAGSTLSASLDYVQLDNEARALYDNLRHNRESGTSLRELLRSDNPGSYHIYAAKADYSQPLSPKATLEAGVKASHVVSGNALRFYVVEEGREVRDTRRSNDYRYTERILAGYVSFRAALGKAWNLQAGLRAEGTAGKGQTQGRQPLSRRKYTDLFPTFSLSQQVSENYRISYSYNRRIDRPNYRSLNPFIFYQDPYSWAEGNPDLRPQYTSSFQVAQTLHQSYHVLLGYSRTRDFFAEVPEQRAADNTTVYQERNVDMAEHYSATFLVPVRVAAGWEVSHHLEAGYGRNRMLLQDRLLENRQFFGSLQAVHQVLLPGGLQLQATAAYQSPSTYGMYTFRQQWWLDAGLEKSLLRDKLDLSLGATDIFRTRKMRGDASYNGDGFRFENYFMARSLKLQLRYSFQRGQGFKAQSPRHKLEELNRAGGQ</sequence>
<dbReference type="AlphaFoldDB" id="A0A501VXF2"/>
<evidence type="ECO:0000313" key="8">
    <source>
        <dbReference type="Proteomes" id="UP000316727"/>
    </source>
</evidence>